<dbReference type="Pfam" id="PF00005">
    <property type="entry name" value="ABC_tran"/>
    <property type="match status" value="1"/>
</dbReference>
<accession>A0A920CVC7</accession>
<dbReference type="CDD" id="cd03257">
    <property type="entry name" value="ABC_NikE_OppD_transporters"/>
    <property type="match status" value="1"/>
</dbReference>
<dbReference type="GO" id="GO:0015833">
    <property type="term" value="P:peptide transport"/>
    <property type="evidence" value="ECO:0007669"/>
    <property type="project" value="InterPro"/>
</dbReference>
<evidence type="ECO:0000256" key="6">
    <source>
        <dbReference type="ARBA" id="ARBA00022840"/>
    </source>
</evidence>
<keyword evidence="5" id="KW-0547">Nucleotide-binding</keyword>
<reference evidence="9" key="1">
    <citation type="submission" date="2021-03" db="EMBL/GenBank/DDBJ databases">
        <title>Antimicrobial resistance genes in bacteria isolated from Japanese honey, and their potential for conferring macrolide and lincosamide resistance in the American foulbrood pathogen Paenibacillus larvae.</title>
        <authorList>
            <person name="Okamoto M."/>
            <person name="Kumagai M."/>
            <person name="Kanamori H."/>
            <person name="Takamatsu D."/>
        </authorList>
    </citation>
    <scope>NUCLEOTIDE SEQUENCE</scope>
    <source>
        <strain evidence="9">J40TS1</strain>
    </source>
</reference>
<dbReference type="InterPro" id="IPR003439">
    <property type="entry name" value="ABC_transporter-like_ATP-bd"/>
</dbReference>
<dbReference type="InterPro" id="IPR017871">
    <property type="entry name" value="ABC_transporter-like_CS"/>
</dbReference>
<dbReference type="GO" id="GO:0005886">
    <property type="term" value="C:plasma membrane"/>
    <property type="evidence" value="ECO:0007669"/>
    <property type="project" value="UniProtKB-SubCell"/>
</dbReference>
<keyword evidence="10" id="KW-1185">Reference proteome</keyword>
<dbReference type="GO" id="GO:0016887">
    <property type="term" value="F:ATP hydrolysis activity"/>
    <property type="evidence" value="ECO:0007669"/>
    <property type="project" value="InterPro"/>
</dbReference>
<evidence type="ECO:0000256" key="4">
    <source>
        <dbReference type="ARBA" id="ARBA00022475"/>
    </source>
</evidence>
<evidence type="ECO:0000313" key="10">
    <source>
        <dbReference type="Proteomes" id="UP000683139"/>
    </source>
</evidence>
<dbReference type="SMART" id="SM00382">
    <property type="entry name" value="AAA"/>
    <property type="match status" value="1"/>
</dbReference>
<evidence type="ECO:0000256" key="2">
    <source>
        <dbReference type="ARBA" id="ARBA00005417"/>
    </source>
</evidence>
<evidence type="ECO:0000256" key="1">
    <source>
        <dbReference type="ARBA" id="ARBA00004202"/>
    </source>
</evidence>
<proteinExistence type="inferred from homology"/>
<dbReference type="NCBIfam" id="TIGR01727">
    <property type="entry name" value="oligo_HPY"/>
    <property type="match status" value="1"/>
</dbReference>
<keyword evidence="4" id="KW-1003">Cell membrane</keyword>
<dbReference type="PANTHER" id="PTHR43297:SF2">
    <property type="entry name" value="DIPEPTIDE TRANSPORT ATP-BINDING PROTEIN DPPD"/>
    <property type="match status" value="1"/>
</dbReference>
<dbReference type="FunFam" id="3.40.50.300:FF:000016">
    <property type="entry name" value="Oligopeptide ABC transporter ATP-binding component"/>
    <property type="match status" value="1"/>
</dbReference>
<sequence>MEKILDVQQLTVSFDTYAGEVQAVRGVSFHLNKGETLAIVGESGSGKSVTIQSVMGLLPTPPARLKQGKILFKGVDIAQYSEKQMEKLRGKEISMIFQDPMTSLNPTMKIGRQIMEGIQKHEKLSSKEARARAIEMLSMVGIPNPESNMERYPHQFSGGMRQRVMIAIALACNSQVLLADEPTTALDVTMQAQILQLMNELKQTLGTAIVLITHDMGVVAHMADRIAVMYGGCIVESGTAEEIFYDPKHPYTWGLLQSMPSLTGKSSKRLSVIPGSPPDMLMPPKGCAFAARCGYCMHICQEEAPPSFNIVDQHQAACWLLDPSAPKVERPHLQHIVMDGGVR</sequence>
<evidence type="ECO:0000256" key="7">
    <source>
        <dbReference type="ARBA" id="ARBA00023136"/>
    </source>
</evidence>
<dbReference type="AlphaFoldDB" id="A0A920CVC7"/>
<dbReference type="InterPro" id="IPR027417">
    <property type="entry name" value="P-loop_NTPase"/>
</dbReference>
<dbReference type="PANTHER" id="PTHR43297">
    <property type="entry name" value="OLIGOPEPTIDE TRANSPORT ATP-BINDING PROTEIN APPD"/>
    <property type="match status" value="1"/>
</dbReference>
<evidence type="ECO:0000256" key="3">
    <source>
        <dbReference type="ARBA" id="ARBA00022448"/>
    </source>
</evidence>
<keyword evidence="6 9" id="KW-0067">ATP-binding</keyword>
<dbReference type="InterPro" id="IPR003593">
    <property type="entry name" value="AAA+_ATPase"/>
</dbReference>
<dbReference type="Proteomes" id="UP000683139">
    <property type="component" value="Unassembled WGS sequence"/>
</dbReference>
<dbReference type="Pfam" id="PF08352">
    <property type="entry name" value="oligo_HPY"/>
    <property type="match status" value="1"/>
</dbReference>
<evidence type="ECO:0000259" key="8">
    <source>
        <dbReference type="PROSITE" id="PS50893"/>
    </source>
</evidence>
<name>A0A920CVC7_9BACL</name>
<organism evidence="9 10">
    <name type="scientific">Paenibacillus montaniterrae</name>
    <dbReference type="NCBI Taxonomy" id="429341"/>
    <lineage>
        <taxon>Bacteria</taxon>
        <taxon>Bacillati</taxon>
        <taxon>Bacillota</taxon>
        <taxon>Bacilli</taxon>
        <taxon>Bacillales</taxon>
        <taxon>Paenibacillaceae</taxon>
        <taxon>Paenibacillus</taxon>
    </lineage>
</organism>
<dbReference type="SUPFAM" id="SSF52540">
    <property type="entry name" value="P-loop containing nucleoside triphosphate hydrolases"/>
    <property type="match status" value="1"/>
</dbReference>
<evidence type="ECO:0000256" key="5">
    <source>
        <dbReference type="ARBA" id="ARBA00022741"/>
    </source>
</evidence>
<dbReference type="RefSeq" id="WP_213513041.1">
    <property type="nucleotide sequence ID" value="NZ_BOSE01000001.1"/>
</dbReference>
<dbReference type="GO" id="GO:0005524">
    <property type="term" value="F:ATP binding"/>
    <property type="evidence" value="ECO:0007669"/>
    <property type="project" value="UniProtKB-KW"/>
</dbReference>
<dbReference type="InterPro" id="IPR013563">
    <property type="entry name" value="Oligopep_ABC_C"/>
</dbReference>
<gene>
    <name evidence="9" type="primary">oppD_2</name>
    <name evidence="9" type="ORF">J40TS1_04980</name>
</gene>
<dbReference type="InterPro" id="IPR050388">
    <property type="entry name" value="ABC_Ni/Peptide_Import"/>
</dbReference>
<comment type="caution">
    <text evidence="9">The sequence shown here is derived from an EMBL/GenBank/DDBJ whole genome shotgun (WGS) entry which is preliminary data.</text>
</comment>
<comment type="similarity">
    <text evidence="2">Belongs to the ABC transporter superfamily.</text>
</comment>
<comment type="subcellular location">
    <subcellularLocation>
        <location evidence="1">Cell membrane</location>
        <topology evidence="1">Peripheral membrane protein</topology>
    </subcellularLocation>
</comment>
<keyword evidence="7" id="KW-0472">Membrane</keyword>
<dbReference type="PROSITE" id="PS50893">
    <property type="entry name" value="ABC_TRANSPORTER_2"/>
    <property type="match status" value="1"/>
</dbReference>
<dbReference type="EMBL" id="BOSE01000001">
    <property type="protein sequence ID" value="GIP14856.1"/>
    <property type="molecule type" value="Genomic_DNA"/>
</dbReference>
<feature type="domain" description="ABC transporter" evidence="8">
    <location>
        <begin position="5"/>
        <end position="256"/>
    </location>
</feature>
<evidence type="ECO:0000313" key="9">
    <source>
        <dbReference type="EMBL" id="GIP14856.1"/>
    </source>
</evidence>
<dbReference type="PROSITE" id="PS00211">
    <property type="entry name" value="ABC_TRANSPORTER_1"/>
    <property type="match status" value="1"/>
</dbReference>
<protein>
    <submittedName>
        <fullName evidence="9">Oligopeptide transport ATP-binding protein OppD</fullName>
    </submittedName>
</protein>
<keyword evidence="3" id="KW-0813">Transport</keyword>
<dbReference type="Gene3D" id="3.40.50.300">
    <property type="entry name" value="P-loop containing nucleotide triphosphate hydrolases"/>
    <property type="match status" value="1"/>
</dbReference>